<dbReference type="InterPro" id="IPR058599">
    <property type="entry name" value="PHAT_Smg/ZCCHC2-like"/>
</dbReference>
<dbReference type="OrthoDB" id="2155283at2759"/>
<feature type="compositionally biased region" description="Low complexity" evidence="6">
    <location>
        <begin position="606"/>
        <end position="622"/>
    </location>
</feature>
<reference evidence="9" key="2">
    <citation type="submission" date="2025-08" db="UniProtKB">
        <authorList>
            <consortium name="RefSeq"/>
        </authorList>
    </citation>
    <scope>IDENTIFICATION</scope>
    <source>
        <strain evidence="9">S238N-H82</strain>
        <tissue evidence="9">Testes</tissue>
    </source>
</reference>
<organism evidence="8 9">
    <name type="scientific">Branchiostoma floridae</name>
    <name type="common">Florida lancelet</name>
    <name type="synonym">Amphioxus</name>
    <dbReference type="NCBI Taxonomy" id="7739"/>
    <lineage>
        <taxon>Eukaryota</taxon>
        <taxon>Metazoa</taxon>
        <taxon>Chordata</taxon>
        <taxon>Cephalochordata</taxon>
        <taxon>Leptocardii</taxon>
        <taxon>Amphioxiformes</taxon>
        <taxon>Branchiostomatidae</taxon>
        <taxon>Branchiostoma</taxon>
    </lineage>
</organism>
<dbReference type="Gene3D" id="1.10.150.50">
    <property type="entry name" value="Transcription Factor, Ets-1"/>
    <property type="match status" value="1"/>
</dbReference>
<dbReference type="GO" id="GO:0003729">
    <property type="term" value="F:mRNA binding"/>
    <property type="evidence" value="ECO:0000318"/>
    <property type="project" value="GO_Central"/>
</dbReference>
<comment type="similarity">
    <text evidence="2">Belongs to the SMAUG family.</text>
</comment>
<dbReference type="InterPro" id="IPR037093">
    <property type="entry name" value="PHAT_dom_sf"/>
</dbReference>
<keyword evidence="8" id="KW-1185">Reference proteome</keyword>
<evidence type="ECO:0000256" key="5">
    <source>
        <dbReference type="ARBA" id="ARBA00022884"/>
    </source>
</evidence>
<dbReference type="GO" id="GO:0000932">
    <property type="term" value="C:P-body"/>
    <property type="evidence" value="ECO:0000318"/>
    <property type="project" value="GO_Central"/>
</dbReference>
<keyword evidence="5" id="KW-0694">RNA-binding</keyword>
<dbReference type="KEGG" id="bfo:118427263"/>
<dbReference type="CDD" id="cd09557">
    <property type="entry name" value="SAM_Smaug"/>
    <property type="match status" value="1"/>
</dbReference>
<evidence type="ECO:0000313" key="9">
    <source>
        <dbReference type="RefSeq" id="XP_035692839.1"/>
    </source>
</evidence>
<sequence>MKPSSYMFRDQIQILSGWFKGWNESEQTVALLSLLKRVSGVQAKFLVLCLEQSFADSSDIQVLQEQANNPVYLSCLSNEPKESVVSQLLSRLPLLKPGNADAKAEYMKLLPKILADSIEHGRHLEESRQLLSYSLIHPAISNEERSSLALWLTHLEQRSSALENQQNGGTHHDSISPGDQTQYGYPADLSYQGNGFHGQKDFQGGRINGWRNQRDSGIVSSWQDLSGGMGGFIPGNHAPVQKTFSGPANMNPSNNQAMGMHQRLRRSNSLTPPTSIPIQPDWAAQDDVNKSRSGSLQVDHAPLSPQSSVASSGSAGSGGDNCDEPQRNTFNEEGSGMKDVPTWLKRPWQHNYSPFFSQHENRLQSQDVPAWLKSLRLHKYAPLFSQLTYDEMMNLTEEQLEAQGVTKGARHKIVLSIQKLKERQTVLQQLEKDILELGNLRSALLELKSMLITPIKPYTPLADSPSSADEGSDEKSPPPSPAATTDGESSTVPIPEGDLPGQFTRVMGKACTQLLVSRPDDENVNLYLQLIDKTLIHEAFTNTQKKRLLSWKQQVQKLLRNFPRRSSMDSGRQPRGWGPQHGNTFPNTYSMFGGVGSFATAGSVAGQRGPRPQFPRRQSYGGTKVGMMGGGPPANLRTMSNPTDGPYRKQDQMQRAHATVQRTKSAPVRPSQPSFMFPRQDYSVAADPTEINNRLESLCLSMTEHALADGADRTSTF</sequence>
<dbReference type="PANTHER" id="PTHR12515">
    <property type="entry name" value="STERILE ALPHA MOTIF DOMAIN CONTAINING PROTEIN 4-RELATED"/>
    <property type="match status" value="1"/>
</dbReference>
<feature type="region of interest" description="Disordered" evidence="6">
    <location>
        <begin position="252"/>
        <end position="338"/>
    </location>
</feature>
<dbReference type="OMA" id="YEQMMAM"/>
<dbReference type="InterPro" id="IPR013761">
    <property type="entry name" value="SAM/pointed_sf"/>
</dbReference>
<dbReference type="RefSeq" id="XP_035692839.1">
    <property type="nucleotide sequence ID" value="XM_035836946.1"/>
</dbReference>
<gene>
    <name evidence="9" type="primary">LOC118427263</name>
</gene>
<dbReference type="FunFam" id="1.25.40.170:FF:000003">
    <property type="entry name" value="Sterile alpha motif domain-containing 4A"/>
    <property type="match status" value="1"/>
</dbReference>
<accession>A0A9J7N7F7</accession>
<dbReference type="InterPro" id="IPR001660">
    <property type="entry name" value="SAM"/>
</dbReference>
<keyword evidence="4" id="KW-0678">Repressor</keyword>
<evidence type="ECO:0000259" key="7">
    <source>
        <dbReference type="SMART" id="SM00454"/>
    </source>
</evidence>
<evidence type="ECO:0000256" key="1">
    <source>
        <dbReference type="ARBA" id="ARBA00004496"/>
    </source>
</evidence>
<feature type="region of interest" description="Disordered" evidence="6">
    <location>
        <begin position="163"/>
        <end position="187"/>
    </location>
</feature>
<dbReference type="InterPro" id="IPR050897">
    <property type="entry name" value="SMAUG/VTS1_RNA-bind"/>
</dbReference>
<comment type="subcellular location">
    <subcellularLocation>
        <location evidence="1">Cytoplasm</location>
    </subcellularLocation>
</comment>
<dbReference type="GO" id="GO:0030371">
    <property type="term" value="F:translation repressor activity"/>
    <property type="evidence" value="ECO:0007669"/>
    <property type="project" value="InterPro"/>
</dbReference>
<evidence type="ECO:0000256" key="2">
    <source>
        <dbReference type="ARBA" id="ARBA00008232"/>
    </source>
</evidence>
<dbReference type="AlphaFoldDB" id="A0A9J7N7F7"/>
<proteinExistence type="inferred from homology"/>
<protein>
    <submittedName>
        <fullName evidence="9">Protein Smaug homolog 1-like isoform X1</fullName>
    </submittedName>
</protein>
<keyword evidence="3" id="KW-0963">Cytoplasm</keyword>
<evidence type="ECO:0000256" key="3">
    <source>
        <dbReference type="ARBA" id="ARBA00022490"/>
    </source>
</evidence>
<dbReference type="PANTHER" id="PTHR12515:SF5">
    <property type="entry name" value="PROTEIN SMAUG"/>
    <property type="match status" value="1"/>
</dbReference>
<dbReference type="FunFam" id="1.10.150.50:FF:000013">
    <property type="entry name" value="Protein Smaug homolog 1 isoform 2"/>
    <property type="match status" value="1"/>
</dbReference>
<evidence type="ECO:0000313" key="8">
    <source>
        <dbReference type="Proteomes" id="UP000001554"/>
    </source>
</evidence>
<dbReference type="GO" id="GO:0000289">
    <property type="term" value="P:nuclear-transcribed mRNA poly(A) tail shortening"/>
    <property type="evidence" value="ECO:0000318"/>
    <property type="project" value="GO_Central"/>
</dbReference>
<dbReference type="InterPro" id="IPR037634">
    <property type="entry name" value="Smaug_SAM"/>
</dbReference>
<dbReference type="Pfam" id="PF00536">
    <property type="entry name" value="SAM_1"/>
    <property type="match status" value="1"/>
</dbReference>
<evidence type="ECO:0000256" key="6">
    <source>
        <dbReference type="SAM" id="MobiDB-lite"/>
    </source>
</evidence>
<dbReference type="Gene3D" id="1.25.40.170">
    <property type="entry name" value="Smaug, PHAT domain"/>
    <property type="match status" value="1"/>
</dbReference>
<dbReference type="SMART" id="SM00454">
    <property type="entry name" value="SAM"/>
    <property type="match status" value="1"/>
</dbReference>
<feature type="region of interest" description="Disordered" evidence="6">
    <location>
        <begin position="602"/>
        <end position="653"/>
    </location>
</feature>
<feature type="compositionally biased region" description="Polar residues" evidence="6">
    <location>
        <begin position="267"/>
        <end position="277"/>
    </location>
</feature>
<dbReference type="GeneID" id="118427263"/>
<reference evidence="8" key="1">
    <citation type="journal article" date="2020" name="Nat. Ecol. Evol.">
        <title>Deeply conserved synteny resolves early events in vertebrate evolution.</title>
        <authorList>
            <person name="Simakov O."/>
            <person name="Marletaz F."/>
            <person name="Yue J.X."/>
            <person name="O'Connell B."/>
            <person name="Jenkins J."/>
            <person name="Brandt A."/>
            <person name="Calef R."/>
            <person name="Tung C.H."/>
            <person name="Huang T.K."/>
            <person name="Schmutz J."/>
            <person name="Satoh N."/>
            <person name="Yu J.K."/>
            <person name="Putnam N.H."/>
            <person name="Green R.E."/>
            <person name="Rokhsar D.S."/>
        </authorList>
    </citation>
    <scope>NUCLEOTIDE SEQUENCE [LARGE SCALE GENOMIC DNA]</scope>
    <source>
        <strain evidence="8">S238N-H82</strain>
    </source>
</reference>
<dbReference type="SUPFAM" id="SSF47769">
    <property type="entry name" value="SAM/Pointed domain"/>
    <property type="match status" value="1"/>
</dbReference>
<dbReference type="Proteomes" id="UP000001554">
    <property type="component" value="Chromosome 1"/>
</dbReference>
<name>A0A9J7N7F7_BRAFL</name>
<feature type="compositionally biased region" description="Polar residues" evidence="6">
    <location>
        <begin position="482"/>
        <end position="492"/>
    </location>
</feature>
<feature type="compositionally biased region" description="Gly residues" evidence="6">
    <location>
        <begin position="623"/>
        <end position="632"/>
    </location>
</feature>
<dbReference type="Pfam" id="PF26034">
    <property type="entry name" value="PHAT_SMAUG"/>
    <property type="match status" value="1"/>
</dbReference>
<feature type="region of interest" description="Disordered" evidence="6">
    <location>
        <begin position="458"/>
        <end position="503"/>
    </location>
</feature>
<feature type="domain" description="SAM" evidence="7">
    <location>
        <begin position="360"/>
        <end position="423"/>
    </location>
</feature>
<evidence type="ECO:0000256" key="4">
    <source>
        <dbReference type="ARBA" id="ARBA00022491"/>
    </source>
</evidence>